<dbReference type="Gene3D" id="1.10.150.240">
    <property type="entry name" value="Putative phosphatase, domain 2"/>
    <property type="match status" value="1"/>
</dbReference>
<comment type="caution">
    <text evidence="1">The sequence shown here is derived from an EMBL/GenBank/DDBJ whole genome shotgun (WGS) entry which is preliminary data.</text>
</comment>
<dbReference type="Gene3D" id="3.40.50.1000">
    <property type="entry name" value="HAD superfamily/HAD-like"/>
    <property type="match status" value="1"/>
</dbReference>
<dbReference type="NCBIfam" id="TIGR01509">
    <property type="entry name" value="HAD-SF-IA-v3"/>
    <property type="match status" value="1"/>
</dbReference>
<dbReference type="Pfam" id="PF13419">
    <property type="entry name" value="HAD_2"/>
    <property type="match status" value="1"/>
</dbReference>
<gene>
    <name evidence="1" type="ORF">H9849_09600</name>
</gene>
<dbReference type="Proteomes" id="UP000886805">
    <property type="component" value="Unassembled WGS sequence"/>
</dbReference>
<protein>
    <submittedName>
        <fullName evidence="1">HAD family phosphatase</fullName>
    </submittedName>
</protein>
<reference evidence="1" key="2">
    <citation type="submission" date="2021-04" db="EMBL/GenBank/DDBJ databases">
        <authorList>
            <person name="Gilroy R."/>
        </authorList>
    </citation>
    <scope>NUCLEOTIDE SEQUENCE</scope>
    <source>
        <strain evidence="1">ChiSxjej3B15-1167</strain>
    </source>
</reference>
<accession>A0A9D1X685</accession>
<dbReference type="CDD" id="cd07505">
    <property type="entry name" value="HAD_BPGM-like"/>
    <property type="match status" value="1"/>
</dbReference>
<dbReference type="InterPro" id="IPR036412">
    <property type="entry name" value="HAD-like_sf"/>
</dbReference>
<dbReference type="SFLD" id="SFLDG01129">
    <property type="entry name" value="C1.5:_HAD__Beta-PGM__Phosphata"/>
    <property type="match status" value="1"/>
</dbReference>
<evidence type="ECO:0000313" key="2">
    <source>
        <dbReference type="Proteomes" id="UP000886805"/>
    </source>
</evidence>
<dbReference type="SUPFAM" id="SSF56784">
    <property type="entry name" value="HAD-like"/>
    <property type="match status" value="1"/>
</dbReference>
<dbReference type="EMBL" id="DXEQ01000289">
    <property type="protein sequence ID" value="HIX73261.1"/>
    <property type="molecule type" value="Genomic_DNA"/>
</dbReference>
<evidence type="ECO:0000313" key="1">
    <source>
        <dbReference type="EMBL" id="HIX73261.1"/>
    </source>
</evidence>
<dbReference type="InterPro" id="IPR023214">
    <property type="entry name" value="HAD_sf"/>
</dbReference>
<dbReference type="InterPro" id="IPR023198">
    <property type="entry name" value="PGP-like_dom2"/>
</dbReference>
<reference evidence="1" key="1">
    <citation type="journal article" date="2021" name="PeerJ">
        <title>Extensive microbial diversity within the chicken gut microbiome revealed by metagenomics and culture.</title>
        <authorList>
            <person name="Gilroy R."/>
            <person name="Ravi A."/>
            <person name="Getino M."/>
            <person name="Pursley I."/>
            <person name="Horton D.L."/>
            <person name="Alikhan N.F."/>
            <person name="Baker D."/>
            <person name="Gharbi K."/>
            <person name="Hall N."/>
            <person name="Watson M."/>
            <person name="Adriaenssens E.M."/>
            <person name="Foster-Nyarko E."/>
            <person name="Jarju S."/>
            <person name="Secka A."/>
            <person name="Antonio M."/>
            <person name="Oren A."/>
            <person name="Chaudhuri R.R."/>
            <person name="La Ragione R."/>
            <person name="Hildebrand F."/>
            <person name="Pallen M.J."/>
        </authorList>
    </citation>
    <scope>NUCLEOTIDE SEQUENCE</scope>
    <source>
        <strain evidence="1">ChiSxjej3B15-1167</strain>
    </source>
</reference>
<dbReference type="InterPro" id="IPR041492">
    <property type="entry name" value="HAD_2"/>
</dbReference>
<dbReference type="SFLD" id="SFLDS00003">
    <property type="entry name" value="Haloacid_Dehalogenase"/>
    <property type="match status" value="1"/>
</dbReference>
<dbReference type="PANTHER" id="PTHR18901:SF38">
    <property type="entry name" value="PSEUDOURIDINE-5'-PHOSPHATASE"/>
    <property type="match status" value="1"/>
</dbReference>
<name>A0A9D1X685_9FIRM</name>
<dbReference type="PANTHER" id="PTHR18901">
    <property type="entry name" value="2-DEOXYGLUCOSE-6-PHOSPHATE PHOSPHATASE 2"/>
    <property type="match status" value="1"/>
</dbReference>
<dbReference type="AlphaFoldDB" id="A0A9D1X685"/>
<proteinExistence type="predicted"/>
<organism evidence="1 2">
    <name type="scientific">Candidatus Anaerobutyricum stercoripullorum</name>
    <dbReference type="NCBI Taxonomy" id="2838456"/>
    <lineage>
        <taxon>Bacteria</taxon>
        <taxon>Bacillati</taxon>
        <taxon>Bacillota</taxon>
        <taxon>Clostridia</taxon>
        <taxon>Lachnospirales</taxon>
        <taxon>Lachnospiraceae</taxon>
        <taxon>Anaerobutyricum</taxon>
    </lineage>
</organism>
<sequence length="223" mass="24779">MIKLVICDMDGLLFDTERATCRAFLEKAKEWGYEPTMEQYLQFLGLNGKAIQEKYYIFFDKNIDAPELYRQVGERKMEILRTEGMPVKKGVTDLLDVLDELGIKKAVASGSDMESIRENVESAGLTGRFDVMMTTDMVERGKPYPDIFLAICEKVGVRPEEALVLEDAQNGVRAALAGGIRVINVPDMIPLPEDLAAQCVSVEESLLDVIPYIRAEAASDGSC</sequence>
<dbReference type="InterPro" id="IPR006439">
    <property type="entry name" value="HAD-SF_hydro_IA"/>
</dbReference>